<evidence type="ECO:0000256" key="2">
    <source>
        <dbReference type="ARBA" id="ARBA00022801"/>
    </source>
</evidence>
<name>A0A061SCW0_9CHLO</name>
<dbReference type="InterPro" id="IPR010003">
    <property type="entry name" value="HARP_dom"/>
</dbReference>
<sequence length="732" mass="81341">MSELDDFFFGDPEVLAALDNIERQHNVREKCGTRDREKLASTSGPLPGSLPTRPWPSYAEAAGAGVPQASLSRGLQAPASAKTNSAPLHGRNTLQLERSKGASSLSKGRTGAGPPPAPAQKRGPTVKVTAVLLPGARLGFRFEYNEALIGTIKRIEGREYDAARKLWTVPQKRRDEALRALQSCAQCSVEVEDLPQIVSTVLQAAALQPDESEMYGLIPGDMERQMMEFQREGVKFALSHGGRVLLADEMGLGKTVQAIALMACYKEDWPCLIITPSSLREQWADALNRWLGITDDDIHIVYEKKDTAISGTSFQFLIISYDYVSKMKEDLERRRFQVIVCDESHYIKNHKAVRTKQTVPLLKQARRCILCSGTPALSRPIEILQQMLALLPRAKVTLDRFSERYCQGSRWSKLAGASNLDELHSLCTSTFMKRRLKKDVLDQLPAKMRQQIFLQLTEKDMGPVNDVLCELEKVKQALKQGQHEGGDVSGVKLEEKRLLNKLYFTSAHSKIAAVQEYVNDLLENEEKFLIFAHHQCLLDGIEQCLRKKRVKFIRIDGSTASHERQGLVTSFQENESCKAAVLSIRAAGQGLTLTAAHLVIFAELSWTPGEIVQAEDRAHRIGQADSVSVHFLHARNTIDDIIWQTIQHKLDNVGQTLNGCQEKLQVEAGSCGPRQIHGQGKLAPPPEPRAAAAARRADEILDGLESGAKRQKASCQQTQTLFDVWKQNPLAP</sequence>
<dbReference type="InterPro" id="IPR001650">
    <property type="entry name" value="Helicase_C-like"/>
</dbReference>
<reference evidence="9" key="1">
    <citation type="submission" date="2014-05" db="EMBL/GenBank/DDBJ databases">
        <title>The transcriptome of the halophilic microalga Tetraselmis sp. GSL018 isolated from the Great Salt Lake, Utah.</title>
        <authorList>
            <person name="Jinkerson R.E."/>
            <person name="D'Adamo S."/>
            <person name="Posewitz M.C."/>
        </authorList>
    </citation>
    <scope>NUCLEOTIDE SEQUENCE</scope>
    <source>
        <strain evidence="9">GSL018</strain>
    </source>
</reference>
<gene>
    <name evidence="9" type="primary">SMARCAL1</name>
    <name evidence="9" type="ORF">TSPGSL018_9170</name>
</gene>
<feature type="domain" description="HARP" evidence="8">
    <location>
        <begin position="122"/>
        <end position="195"/>
    </location>
</feature>
<dbReference type="PROSITE" id="PS51194">
    <property type="entry name" value="HELICASE_CTER"/>
    <property type="match status" value="1"/>
</dbReference>
<evidence type="ECO:0000259" key="7">
    <source>
        <dbReference type="PROSITE" id="PS51194"/>
    </source>
</evidence>
<dbReference type="PROSITE" id="PS51192">
    <property type="entry name" value="HELICASE_ATP_BIND_1"/>
    <property type="match status" value="1"/>
</dbReference>
<dbReference type="GO" id="GO:0004520">
    <property type="term" value="F:DNA endonuclease activity"/>
    <property type="evidence" value="ECO:0007669"/>
    <property type="project" value="TreeGrafter"/>
</dbReference>
<dbReference type="PROSITE" id="PS51467">
    <property type="entry name" value="HARP"/>
    <property type="match status" value="1"/>
</dbReference>
<proteinExistence type="predicted"/>
<dbReference type="InterPro" id="IPR038718">
    <property type="entry name" value="SNF2-like_sf"/>
</dbReference>
<dbReference type="GO" id="GO:0005524">
    <property type="term" value="F:ATP binding"/>
    <property type="evidence" value="ECO:0007669"/>
    <property type="project" value="UniProtKB-KW"/>
</dbReference>
<dbReference type="GO" id="GO:0031297">
    <property type="term" value="P:replication fork processing"/>
    <property type="evidence" value="ECO:0007669"/>
    <property type="project" value="TreeGrafter"/>
</dbReference>
<dbReference type="GO" id="GO:0016787">
    <property type="term" value="F:hydrolase activity"/>
    <property type="evidence" value="ECO:0007669"/>
    <property type="project" value="UniProtKB-KW"/>
</dbReference>
<dbReference type="SMART" id="SM00490">
    <property type="entry name" value="HELICc"/>
    <property type="match status" value="1"/>
</dbReference>
<dbReference type="Gene3D" id="3.40.50.10810">
    <property type="entry name" value="Tandem AAA-ATPase domain"/>
    <property type="match status" value="1"/>
</dbReference>
<dbReference type="AlphaFoldDB" id="A0A061SCW0"/>
<keyword evidence="1" id="KW-0547">Nucleotide-binding</keyword>
<keyword evidence="4" id="KW-0067">ATP-binding</keyword>
<dbReference type="Pfam" id="PF00271">
    <property type="entry name" value="Helicase_C"/>
    <property type="match status" value="1"/>
</dbReference>
<dbReference type="InterPro" id="IPR014001">
    <property type="entry name" value="Helicase_ATP-bd"/>
</dbReference>
<evidence type="ECO:0000256" key="1">
    <source>
        <dbReference type="ARBA" id="ARBA00022741"/>
    </source>
</evidence>
<feature type="region of interest" description="Disordered" evidence="5">
    <location>
        <begin position="675"/>
        <end position="695"/>
    </location>
</feature>
<evidence type="ECO:0000256" key="5">
    <source>
        <dbReference type="SAM" id="MobiDB-lite"/>
    </source>
</evidence>
<dbReference type="Pfam" id="PF00176">
    <property type="entry name" value="SNF2-rel_dom"/>
    <property type="match status" value="1"/>
</dbReference>
<evidence type="ECO:0000256" key="3">
    <source>
        <dbReference type="ARBA" id="ARBA00022806"/>
    </source>
</evidence>
<accession>A0A061SCW0</accession>
<dbReference type="EMBL" id="GBEZ01004313">
    <property type="protein sequence ID" value="JAC80894.1"/>
    <property type="molecule type" value="Transcribed_RNA"/>
</dbReference>
<evidence type="ECO:0000313" key="9">
    <source>
        <dbReference type="EMBL" id="JAC80894.1"/>
    </source>
</evidence>
<dbReference type="GO" id="GO:0043596">
    <property type="term" value="C:nuclear replication fork"/>
    <property type="evidence" value="ECO:0007669"/>
    <property type="project" value="TreeGrafter"/>
</dbReference>
<keyword evidence="2" id="KW-0378">Hydrolase</keyword>
<dbReference type="InterPro" id="IPR027417">
    <property type="entry name" value="P-loop_NTPase"/>
</dbReference>
<dbReference type="GO" id="GO:0004386">
    <property type="term" value="F:helicase activity"/>
    <property type="evidence" value="ECO:0007669"/>
    <property type="project" value="UniProtKB-KW"/>
</dbReference>
<organism evidence="9">
    <name type="scientific">Tetraselmis sp. GSL018</name>
    <dbReference type="NCBI Taxonomy" id="582737"/>
    <lineage>
        <taxon>Eukaryota</taxon>
        <taxon>Viridiplantae</taxon>
        <taxon>Chlorophyta</taxon>
        <taxon>core chlorophytes</taxon>
        <taxon>Chlorodendrophyceae</taxon>
        <taxon>Chlorodendrales</taxon>
        <taxon>Chlorodendraceae</taxon>
        <taxon>Tetraselmis</taxon>
    </lineage>
</organism>
<feature type="domain" description="Helicase ATP-binding" evidence="6">
    <location>
        <begin position="235"/>
        <end position="393"/>
    </location>
</feature>
<dbReference type="Gene3D" id="3.40.50.300">
    <property type="entry name" value="P-loop containing nucleotide triphosphate hydrolases"/>
    <property type="match status" value="1"/>
</dbReference>
<protein>
    <submittedName>
        <fullName evidence="9">SWI/SNF-related matrix-associated actin-dependent regulator of chromatin subfamily A-like protein 1</fullName>
    </submittedName>
</protein>
<dbReference type="FunFam" id="3.40.50.10810:FF:000044">
    <property type="entry name" value="Chromatin remodeling factor18"/>
    <property type="match status" value="1"/>
</dbReference>
<keyword evidence="3" id="KW-0347">Helicase</keyword>
<evidence type="ECO:0000259" key="6">
    <source>
        <dbReference type="PROSITE" id="PS51192"/>
    </source>
</evidence>
<dbReference type="PANTHER" id="PTHR45766:SF3">
    <property type="entry name" value="DNA ANNEALING HELICASE AND ENDONUCLEASE ZRANB3"/>
    <property type="match status" value="1"/>
</dbReference>
<dbReference type="GO" id="GO:0006281">
    <property type="term" value="P:DNA repair"/>
    <property type="evidence" value="ECO:0007669"/>
    <property type="project" value="TreeGrafter"/>
</dbReference>
<feature type="region of interest" description="Disordered" evidence="5">
    <location>
        <begin position="28"/>
        <end position="124"/>
    </location>
</feature>
<dbReference type="PANTHER" id="PTHR45766">
    <property type="entry name" value="DNA ANNEALING HELICASE AND ENDONUCLEASE ZRANB3 FAMILY MEMBER"/>
    <property type="match status" value="1"/>
</dbReference>
<dbReference type="CDD" id="cd18010">
    <property type="entry name" value="DEXHc_HARP_SMARCAL1"/>
    <property type="match status" value="1"/>
</dbReference>
<feature type="compositionally biased region" description="Polar residues" evidence="5">
    <location>
        <begin position="81"/>
        <end position="106"/>
    </location>
</feature>
<dbReference type="CDD" id="cd18793">
    <property type="entry name" value="SF2_C_SNF"/>
    <property type="match status" value="1"/>
</dbReference>
<evidence type="ECO:0000256" key="4">
    <source>
        <dbReference type="ARBA" id="ARBA00022840"/>
    </source>
</evidence>
<feature type="compositionally biased region" description="Basic and acidic residues" evidence="5">
    <location>
        <begin position="28"/>
        <end position="39"/>
    </location>
</feature>
<dbReference type="SMART" id="SM00487">
    <property type="entry name" value="DEXDc"/>
    <property type="match status" value="1"/>
</dbReference>
<dbReference type="InterPro" id="IPR049730">
    <property type="entry name" value="SNF2/RAD54-like_C"/>
</dbReference>
<dbReference type="InterPro" id="IPR000330">
    <property type="entry name" value="SNF2_N"/>
</dbReference>
<dbReference type="SUPFAM" id="SSF52540">
    <property type="entry name" value="P-loop containing nucleoside triphosphate hydrolases"/>
    <property type="match status" value="2"/>
</dbReference>
<feature type="domain" description="Helicase C-terminal" evidence="7">
    <location>
        <begin position="517"/>
        <end position="665"/>
    </location>
</feature>
<evidence type="ECO:0000259" key="8">
    <source>
        <dbReference type="PROSITE" id="PS51467"/>
    </source>
</evidence>